<feature type="domain" description="CobQ/CobB/MinD/ParA nucleotide binding" evidence="5">
    <location>
        <begin position="17"/>
        <end position="246"/>
    </location>
</feature>
<evidence type="ECO:0000313" key="7">
    <source>
        <dbReference type="EMBL" id="GIO31812.1"/>
    </source>
</evidence>
<dbReference type="NCBIfam" id="TIGR00313">
    <property type="entry name" value="cobQ"/>
    <property type="match status" value="1"/>
</dbReference>
<dbReference type="Pfam" id="PF01656">
    <property type="entry name" value="CbiA"/>
    <property type="match status" value="1"/>
</dbReference>
<dbReference type="InterPro" id="IPR011698">
    <property type="entry name" value="GATase_3"/>
</dbReference>
<keyword evidence="2 4" id="KW-0169">Cobalamin biosynthesis</keyword>
<dbReference type="GO" id="GO:0003824">
    <property type="term" value="F:catalytic activity"/>
    <property type="evidence" value="ECO:0007669"/>
    <property type="project" value="InterPro"/>
</dbReference>
<organism evidence="7 8">
    <name type="scientific">Paenibacillus albilobatus</name>
    <dbReference type="NCBI Taxonomy" id="2716884"/>
    <lineage>
        <taxon>Bacteria</taxon>
        <taxon>Bacillati</taxon>
        <taxon>Bacillota</taxon>
        <taxon>Bacilli</taxon>
        <taxon>Bacillales</taxon>
        <taxon>Paenibacillaceae</taxon>
        <taxon>Paenibacillus</taxon>
    </lineage>
</organism>
<dbReference type="SUPFAM" id="SSF52540">
    <property type="entry name" value="P-loop containing nucleoside triphosphate hydrolases"/>
    <property type="match status" value="1"/>
</dbReference>
<dbReference type="Gene3D" id="3.40.50.300">
    <property type="entry name" value="P-loop containing nucleotide triphosphate hydrolases"/>
    <property type="match status" value="1"/>
</dbReference>
<dbReference type="InterPro" id="IPR004459">
    <property type="entry name" value="CobQ_synth"/>
</dbReference>
<dbReference type="Gene3D" id="3.40.50.880">
    <property type="match status" value="1"/>
</dbReference>
<gene>
    <name evidence="4" type="primary">cobQ</name>
    <name evidence="7" type="ORF">J2TS6_29530</name>
</gene>
<dbReference type="SUPFAM" id="SSF52317">
    <property type="entry name" value="Class I glutamine amidotransferase-like"/>
    <property type="match status" value="1"/>
</dbReference>
<dbReference type="CDD" id="cd05389">
    <property type="entry name" value="CobQ_N"/>
    <property type="match status" value="1"/>
</dbReference>
<feature type="active site" description="Nucleophile" evidence="4">
    <location>
        <position position="349"/>
    </location>
</feature>
<dbReference type="EMBL" id="BORQ01000003">
    <property type="protein sequence ID" value="GIO31812.1"/>
    <property type="molecule type" value="Genomic_DNA"/>
</dbReference>
<dbReference type="PANTHER" id="PTHR21343:SF1">
    <property type="entry name" value="COBYRIC ACID SYNTHASE"/>
    <property type="match status" value="1"/>
</dbReference>
<comment type="function">
    <text evidence="4">Catalyzes amidations at positions B, D, E, and G on adenosylcobyrinic A,C-diamide. NH(2) groups are provided by glutamine, and one molecule of ATP is hydrogenolyzed for each amidation.</text>
</comment>
<evidence type="ECO:0000256" key="4">
    <source>
        <dbReference type="HAMAP-Rule" id="MF_00028"/>
    </source>
</evidence>
<dbReference type="InterPro" id="IPR033949">
    <property type="entry name" value="CobQ_GATase1"/>
</dbReference>
<reference evidence="7" key="1">
    <citation type="submission" date="2021-03" db="EMBL/GenBank/DDBJ databases">
        <title>Antimicrobial resistance genes in bacteria isolated from Japanese honey, and their potential for conferring macrolide and lincosamide resistance in the American foulbrood pathogen Paenibacillus larvae.</title>
        <authorList>
            <person name="Okamoto M."/>
            <person name="Kumagai M."/>
            <person name="Kanamori H."/>
            <person name="Takamatsu D."/>
        </authorList>
    </citation>
    <scope>NUCLEOTIDE SEQUENCE</scope>
    <source>
        <strain evidence="7">J2TS6</strain>
    </source>
</reference>
<comment type="pathway">
    <text evidence="1 4">Cofactor biosynthesis; adenosylcobalamin biosynthesis.</text>
</comment>
<sequence length="530" mass="57515">MTENKGTGCVKQAAVLMLQGTASDVGKSVLTAALCRIFVQDGFRTAPFKSQNMALNSYVTADGKEIGRAQGMQAEACGIEATTDMNPILIKPTHDMHSQIVVHGRPLANMSAADYRSKYLLTAKATVMEALGRLRSAYDIVVMEGAGSPAEINLKDRDIVNMNLAGWADAPVVLVADIDRGGVFAFLVGTLELLEPHERARVKGFIINKFRGDLSLLQPGLDWLEERTGIPVLGVLPYIHDLRLEAEDSVALEGRSRPAADRQAGGGIDVAVIRTPRISNFTDFDPLTGEPGVSVRFVSRSAELGQPDVILLPGTKNTIGDLEFLKEQGFDAAIAEAMRSGSTQLIGICGGYQMLGRTLSDPEGLEGRQAAETEGLGYLPLATVFAVDKKTVRVSGRLLPDCPLRLEGGWDAAAIPVEGYEIHMGRTAVFEDHQGSAHPLFEIRETDGEPKMEGCGAKNGRIWGTYLHGIFHNDEFRKSWLNAIRAAKGLRTEADTFSAKALKEREFDRVAETVRQHVKMNEIYKLLGIG</sequence>
<evidence type="ECO:0000313" key="8">
    <source>
        <dbReference type="Proteomes" id="UP000679779"/>
    </source>
</evidence>
<dbReference type="Pfam" id="PF07685">
    <property type="entry name" value="GATase_3"/>
    <property type="match status" value="1"/>
</dbReference>
<dbReference type="InterPro" id="IPR002586">
    <property type="entry name" value="CobQ/CobB/MinD/ParA_Nub-bd_dom"/>
</dbReference>
<name>A0A920CCN2_9BACL</name>
<evidence type="ECO:0000256" key="2">
    <source>
        <dbReference type="ARBA" id="ARBA00022573"/>
    </source>
</evidence>
<feature type="active site" evidence="4">
    <location>
        <position position="468"/>
    </location>
</feature>
<evidence type="ECO:0000256" key="3">
    <source>
        <dbReference type="ARBA" id="ARBA00022962"/>
    </source>
</evidence>
<comment type="similarity">
    <text evidence="4">Belongs to the CobB/CobQ family. CobQ subfamily.</text>
</comment>
<accession>A0A920CCN2</accession>
<protein>
    <recommendedName>
        <fullName evidence="4">Cobyric acid synthase</fullName>
    </recommendedName>
</protein>
<evidence type="ECO:0000256" key="1">
    <source>
        <dbReference type="ARBA" id="ARBA00004953"/>
    </source>
</evidence>
<dbReference type="InterPro" id="IPR027417">
    <property type="entry name" value="P-loop_NTPase"/>
</dbReference>
<dbReference type="PANTHER" id="PTHR21343">
    <property type="entry name" value="DETHIOBIOTIN SYNTHETASE"/>
    <property type="match status" value="1"/>
</dbReference>
<keyword evidence="3 4" id="KW-0315">Glutamine amidotransferase</keyword>
<dbReference type="PROSITE" id="PS51274">
    <property type="entry name" value="GATASE_COBBQ"/>
    <property type="match status" value="1"/>
</dbReference>
<evidence type="ECO:0000259" key="5">
    <source>
        <dbReference type="Pfam" id="PF01656"/>
    </source>
</evidence>
<comment type="caution">
    <text evidence="7">The sequence shown here is derived from an EMBL/GenBank/DDBJ whole genome shotgun (WGS) entry which is preliminary data.</text>
</comment>
<feature type="domain" description="CobB/CobQ-like glutamine amidotransferase" evidence="6">
    <location>
        <begin position="269"/>
        <end position="476"/>
    </location>
</feature>
<proteinExistence type="inferred from homology"/>
<dbReference type="GO" id="GO:0009236">
    <property type="term" value="P:cobalamin biosynthetic process"/>
    <property type="evidence" value="ECO:0007669"/>
    <property type="project" value="UniProtKB-UniRule"/>
</dbReference>
<dbReference type="Proteomes" id="UP000679779">
    <property type="component" value="Unassembled WGS sequence"/>
</dbReference>
<dbReference type="HAMAP" id="MF_00028">
    <property type="entry name" value="CobQ"/>
    <property type="match status" value="1"/>
</dbReference>
<dbReference type="CDD" id="cd01750">
    <property type="entry name" value="GATase1_CobQ"/>
    <property type="match status" value="1"/>
</dbReference>
<dbReference type="InterPro" id="IPR047045">
    <property type="entry name" value="CobQ_N"/>
</dbReference>
<evidence type="ECO:0000259" key="6">
    <source>
        <dbReference type="Pfam" id="PF07685"/>
    </source>
</evidence>
<dbReference type="AlphaFoldDB" id="A0A920CCN2"/>
<keyword evidence="8" id="KW-1185">Reference proteome</keyword>
<dbReference type="NCBIfam" id="NF001989">
    <property type="entry name" value="PRK00784.1"/>
    <property type="match status" value="1"/>
</dbReference>
<dbReference type="GO" id="GO:0015420">
    <property type="term" value="F:ABC-type vitamin B12 transporter activity"/>
    <property type="evidence" value="ECO:0007669"/>
    <property type="project" value="UniProtKB-UniRule"/>
</dbReference>
<dbReference type="InterPro" id="IPR029062">
    <property type="entry name" value="Class_I_gatase-like"/>
</dbReference>